<dbReference type="GO" id="GO:0005829">
    <property type="term" value="C:cytosol"/>
    <property type="evidence" value="ECO:0007669"/>
    <property type="project" value="TreeGrafter"/>
</dbReference>
<evidence type="ECO:0000256" key="14">
    <source>
        <dbReference type="ARBA" id="ARBA00047783"/>
    </source>
</evidence>
<evidence type="ECO:0000256" key="6">
    <source>
        <dbReference type="ARBA" id="ARBA00014679"/>
    </source>
</evidence>
<dbReference type="PIRSF" id="PIRSF000386">
    <property type="entry name" value="tRNA_mtase"/>
    <property type="match status" value="1"/>
</dbReference>
<evidence type="ECO:0000256" key="12">
    <source>
        <dbReference type="ARBA" id="ARBA00029736"/>
    </source>
</evidence>
<dbReference type="CDD" id="cd18080">
    <property type="entry name" value="TrmD-like"/>
    <property type="match status" value="1"/>
</dbReference>
<dbReference type="NCBIfam" id="NF000648">
    <property type="entry name" value="PRK00026.1"/>
    <property type="match status" value="1"/>
</dbReference>
<sequence>MRFDIITIFPQMLGSYLGESLLGRAQKNKLISITMHNLRDGAKDKRLTVDDAPYGGGPGMVMMIEPIAKTLKKIKRRKKSKVILLDPAGKQFSQKIAADLSKLDQLIFICGRYEGIDARVDKLADEKISIGPYVLSGGELGAGVILEAVARLIPGVLGNKQSLNEETFNYRPSKIGNKKSKVDTEYPQYTRPKIFIHTHGSKKKKLHVPKVLLNGNHKEINKWRQKHSK</sequence>
<evidence type="ECO:0000256" key="10">
    <source>
        <dbReference type="ARBA" id="ARBA00022691"/>
    </source>
</evidence>
<feature type="binding site" evidence="15 16">
    <location>
        <position position="111"/>
    </location>
    <ligand>
        <name>S-adenosyl-L-methionine</name>
        <dbReference type="ChEBI" id="CHEBI:59789"/>
    </ligand>
</feature>
<proteinExistence type="inferred from homology"/>
<dbReference type="Gene3D" id="3.40.1280.10">
    <property type="match status" value="1"/>
</dbReference>
<evidence type="ECO:0000256" key="1">
    <source>
        <dbReference type="ARBA" id="ARBA00002634"/>
    </source>
</evidence>
<dbReference type="InterPro" id="IPR029028">
    <property type="entry name" value="Alpha/beta_knot_MTases"/>
</dbReference>
<dbReference type="AlphaFoldDB" id="A0A1J4TZD8"/>
<dbReference type="NCBIfam" id="TIGR00088">
    <property type="entry name" value="trmD"/>
    <property type="match status" value="1"/>
</dbReference>
<feature type="domain" description="tRNA methyltransferase TRMD/TRM10-type" evidence="18">
    <location>
        <begin position="1"/>
        <end position="228"/>
    </location>
</feature>
<keyword evidence="9 15" id="KW-0808">Transferase</keyword>
<evidence type="ECO:0000256" key="7">
    <source>
        <dbReference type="ARBA" id="ARBA00022490"/>
    </source>
</evidence>
<evidence type="ECO:0000256" key="5">
    <source>
        <dbReference type="ARBA" id="ARBA00012807"/>
    </source>
</evidence>
<evidence type="ECO:0000256" key="15">
    <source>
        <dbReference type="HAMAP-Rule" id="MF_00605"/>
    </source>
</evidence>
<dbReference type="SUPFAM" id="SSF75217">
    <property type="entry name" value="alpha/beta knot"/>
    <property type="match status" value="1"/>
</dbReference>
<comment type="subunit">
    <text evidence="4 15 17">Homodimer.</text>
</comment>
<gene>
    <name evidence="15" type="primary">trmD</name>
    <name evidence="19" type="ORF">AUJ29_02700</name>
</gene>
<dbReference type="InterPro" id="IPR029026">
    <property type="entry name" value="tRNA_m1G_MTases_N"/>
</dbReference>
<dbReference type="InterPro" id="IPR023148">
    <property type="entry name" value="tRNA_m1G_MeTrfase_C_sf"/>
</dbReference>
<comment type="catalytic activity">
    <reaction evidence="14 15 17">
        <text>guanosine(37) in tRNA + S-adenosyl-L-methionine = N(1)-methylguanosine(37) in tRNA + S-adenosyl-L-homocysteine + H(+)</text>
        <dbReference type="Rhea" id="RHEA:36899"/>
        <dbReference type="Rhea" id="RHEA-COMP:10145"/>
        <dbReference type="Rhea" id="RHEA-COMP:10147"/>
        <dbReference type="ChEBI" id="CHEBI:15378"/>
        <dbReference type="ChEBI" id="CHEBI:57856"/>
        <dbReference type="ChEBI" id="CHEBI:59789"/>
        <dbReference type="ChEBI" id="CHEBI:73542"/>
        <dbReference type="ChEBI" id="CHEBI:74269"/>
        <dbReference type="EC" id="2.1.1.228"/>
    </reaction>
</comment>
<dbReference type="GO" id="GO:0052906">
    <property type="term" value="F:tRNA (guanine(37)-N1)-methyltransferase activity"/>
    <property type="evidence" value="ECO:0007669"/>
    <property type="project" value="UniProtKB-UniRule"/>
</dbReference>
<evidence type="ECO:0000256" key="11">
    <source>
        <dbReference type="ARBA" id="ARBA00022694"/>
    </source>
</evidence>
<evidence type="ECO:0000256" key="16">
    <source>
        <dbReference type="PIRSR" id="PIRSR000386-1"/>
    </source>
</evidence>
<dbReference type="InterPro" id="IPR016009">
    <property type="entry name" value="tRNA_MeTrfase_TRMD/TRM10"/>
</dbReference>
<comment type="similarity">
    <text evidence="3 15 17">Belongs to the RNA methyltransferase TrmD family.</text>
</comment>
<evidence type="ECO:0000256" key="3">
    <source>
        <dbReference type="ARBA" id="ARBA00007630"/>
    </source>
</evidence>
<evidence type="ECO:0000256" key="8">
    <source>
        <dbReference type="ARBA" id="ARBA00022603"/>
    </source>
</evidence>
<evidence type="ECO:0000256" key="4">
    <source>
        <dbReference type="ARBA" id="ARBA00011738"/>
    </source>
</evidence>
<dbReference type="InterPro" id="IPR002649">
    <property type="entry name" value="tRNA_m1G_MeTrfase_TrmD"/>
</dbReference>
<dbReference type="Proteomes" id="UP000182465">
    <property type="component" value="Unassembled WGS sequence"/>
</dbReference>
<dbReference type="HAMAP" id="MF_00605">
    <property type="entry name" value="TrmD"/>
    <property type="match status" value="1"/>
</dbReference>
<evidence type="ECO:0000313" key="19">
    <source>
        <dbReference type="EMBL" id="OIO16505.1"/>
    </source>
</evidence>
<dbReference type="FunFam" id="3.40.1280.10:FF:000001">
    <property type="entry name" value="tRNA (guanine-N(1)-)-methyltransferase"/>
    <property type="match status" value="1"/>
</dbReference>
<reference evidence="19 20" key="1">
    <citation type="journal article" date="2016" name="Environ. Microbiol.">
        <title>Genomic resolution of a cold subsurface aquifer community provides metabolic insights for novel microbes adapted to high CO concentrations.</title>
        <authorList>
            <person name="Probst A.J."/>
            <person name="Castelle C.J."/>
            <person name="Singh A."/>
            <person name="Brown C.T."/>
            <person name="Anantharaman K."/>
            <person name="Sharon I."/>
            <person name="Hug L.A."/>
            <person name="Burstein D."/>
            <person name="Emerson J.B."/>
            <person name="Thomas B.C."/>
            <person name="Banfield J.F."/>
        </authorList>
    </citation>
    <scope>NUCLEOTIDE SEQUENCE [LARGE SCALE GENOMIC DNA]</scope>
    <source>
        <strain evidence="19">CG1_02_38_13</strain>
    </source>
</reference>
<keyword evidence="8 15" id="KW-0489">Methyltransferase</keyword>
<evidence type="ECO:0000259" key="18">
    <source>
        <dbReference type="Pfam" id="PF01746"/>
    </source>
</evidence>
<dbReference type="PANTHER" id="PTHR46417:SF1">
    <property type="entry name" value="TRNA (GUANINE-N(1)-)-METHYLTRANSFERASE"/>
    <property type="match status" value="1"/>
</dbReference>
<organism evidence="19 20">
    <name type="scientific">Candidatus Kuenenbacteria bacterium CG1_02_38_13</name>
    <dbReference type="NCBI Taxonomy" id="1805235"/>
    <lineage>
        <taxon>Bacteria</taxon>
        <taxon>Candidatus Kueneniibacteriota</taxon>
    </lineage>
</organism>
<comment type="caution">
    <text evidence="15">Lacks conserved residue(s) required for the propagation of feature annotation.</text>
</comment>
<comment type="subcellular location">
    <subcellularLocation>
        <location evidence="2 15 17">Cytoplasm</location>
    </subcellularLocation>
</comment>
<name>A0A1J4TZD8_9BACT</name>
<dbReference type="EMBL" id="MNVB01000059">
    <property type="protein sequence ID" value="OIO16505.1"/>
    <property type="molecule type" value="Genomic_DNA"/>
</dbReference>
<dbReference type="GO" id="GO:0002939">
    <property type="term" value="P:tRNA N1-guanine methylation"/>
    <property type="evidence" value="ECO:0007669"/>
    <property type="project" value="TreeGrafter"/>
</dbReference>
<dbReference type="EC" id="2.1.1.228" evidence="5 15"/>
<evidence type="ECO:0000256" key="2">
    <source>
        <dbReference type="ARBA" id="ARBA00004496"/>
    </source>
</evidence>
<keyword evidence="10 15" id="KW-0949">S-adenosyl-L-methionine</keyword>
<accession>A0A1J4TZD8</accession>
<comment type="function">
    <text evidence="1 15 17">Specifically methylates guanosine-37 in various tRNAs.</text>
</comment>
<evidence type="ECO:0000256" key="13">
    <source>
        <dbReference type="ARBA" id="ARBA00033392"/>
    </source>
</evidence>
<protein>
    <recommendedName>
        <fullName evidence="6 15">tRNA (guanine-N(1)-)-methyltransferase</fullName>
        <ecNumber evidence="5 15">2.1.1.228</ecNumber>
    </recommendedName>
    <alternativeName>
        <fullName evidence="12 15">M1G-methyltransferase</fullName>
    </alternativeName>
    <alternativeName>
        <fullName evidence="13 15">tRNA [GM37] methyltransferase</fullName>
    </alternativeName>
</protein>
<dbReference type="Gene3D" id="1.10.1270.20">
    <property type="entry name" value="tRNA(m1g37)methyltransferase, domain 2"/>
    <property type="match status" value="1"/>
</dbReference>
<dbReference type="Pfam" id="PF01746">
    <property type="entry name" value="tRNA_m1G_MT"/>
    <property type="match status" value="1"/>
</dbReference>
<comment type="caution">
    <text evidence="19">The sequence shown here is derived from an EMBL/GenBank/DDBJ whole genome shotgun (WGS) entry which is preliminary data.</text>
</comment>
<dbReference type="PANTHER" id="PTHR46417">
    <property type="entry name" value="TRNA (GUANINE-N(1)-)-METHYLTRANSFERASE"/>
    <property type="match status" value="1"/>
</dbReference>
<keyword evidence="7 15" id="KW-0963">Cytoplasm</keyword>
<evidence type="ECO:0000313" key="20">
    <source>
        <dbReference type="Proteomes" id="UP000182465"/>
    </source>
</evidence>
<evidence type="ECO:0000256" key="9">
    <source>
        <dbReference type="ARBA" id="ARBA00022679"/>
    </source>
</evidence>
<keyword evidence="11 15" id="KW-0819">tRNA processing</keyword>
<evidence type="ECO:0000256" key="17">
    <source>
        <dbReference type="RuleBase" id="RU003464"/>
    </source>
</evidence>